<evidence type="ECO:0000256" key="1">
    <source>
        <dbReference type="SAM" id="SignalP"/>
    </source>
</evidence>
<name>A0A5C3LNS6_9AGAR</name>
<protein>
    <recommendedName>
        <fullName evidence="4">Secreted protein</fullName>
    </recommendedName>
</protein>
<reference evidence="2 3" key="1">
    <citation type="journal article" date="2019" name="Nat. Ecol. Evol.">
        <title>Megaphylogeny resolves global patterns of mushroom evolution.</title>
        <authorList>
            <person name="Varga T."/>
            <person name="Krizsan K."/>
            <person name="Foldi C."/>
            <person name="Dima B."/>
            <person name="Sanchez-Garcia M."/>
            <person name="Sanchez-Ramirez S."/>
            <person name="Szollosi G.J."/>
            <person name="Szarkandi J.G."/>
            <person name="Papp V."/>
            <person name="Albert L."/>
            <person name="Andreopoulos W."/>
            <person name="Angelini C."/>
            <person name="Antonin V."/>
            <person name="Barry K.W."/>
            <person name="Bougher N.L."/>
            <person name="Buchanan P."/>
            <person name="Buyck B."/>
            <person name="Bense V."/>
            <person name="Catcheside P."/>
            <person name="Chovatia M."/>
            <person name="Cooper J."/>
            <person name="Damon W."/>
            <person name="Desjardin D."/>
            <person name="Finy P."/>
            <person name="Geml J."/>
            <person name="Haridas S."/>
            <person name="Hughes K."/>
            <person name="Justo A."/>
            <person name="Karasinski D."/>
            <person name="Kautmanova I."/>
            <person name="Kiss B."/>
            <person name="Kocsube S."/>
            <person name="Kotiranta H."/>
            <person name="LaButti K.M."/>
            <person name="Lechner B.E."/>
            <person name="Liimatainen K."/>
            <person name="Lipzen A."/>
            <person name="Lukacs Z."/>
            <person name="Mihaltcheva S."/>
            <person name="Morgado L.N."/>
            <person name="Niskanen T."/>
            <person name="Noordeloos M.E."/>
            <person name="Ohm R.A."/>
            <person name="Ortiz-Santana B."/>
            <person name="Ovrebo C."/>
            <person name="Racz N."/>
            <person name="Riley R."/>
            <person name="Savchenko A."/>
            <person name="Shiryaev A."/>
            <person name="Soop K."/>
            <person name="Spirin V."/>
            <person name="Szebenyi C."/>
            <person name="Tomsovsky M."/>
            <person name="Tulloss R.E."/>
            <person name="Uehling J."/>
            <person name="Grigoriev I.V."/>
            <person name="Vagvolgyi C."/>
            <person name="Papp T."/>
            <person name="Martin F.M."/>
            <person name="Miettinen O."/>
            <person name="Hibbett D.S."/>
            <person name="Nagy L.G."/>
        </authorList>
    </citation>
    <scope>NUCLEOTIDE SEQUENCE [LARGE SCALE GENOMIC DNA]</scope>
    <source>
        <strain evidence="2 3">CBS 166.37</strain>
    </source>
</reference>
<dbReference type="Proteomes" id="UP000308652">
    <property type="component" value="Unassembled WGS sequence"/>
</dbReference>
<evidence type="ECO:0000313" key="3">
    <source>
        <dbReference type="Proteomes" id="UP000308652"/>
    </source>
</evidence>
<evidence type="ECO:0008006" key="4">
    <source>
        <dbReference type="Google" id="ProtNLM"/>
    </source>
</evidence>
<sequence length="71" mass="7571">MPSNHIRPSTILASCLMLRISAACPVGPPPTYQAAVIRPDVNSKPAGWRMLVSHFSCECPVVVYPLVGPVA</sequence>
<proteinExistence type="predicted"/>
<organism evidence="2 3">
    <name type="scientific">Crucibulum laeve</name>
    <dbReference type="NCBI Taxonomy" id="68775"/>
    <lineage>
        <taxon>Eukaryota</taxon>
        <taxon>Fungi</taxon>
        <taxon>Dikarya</taxon>
        <taxon>Basidiomycota</taxon>
        <taxon>Agaricomycotina</taxon>
        <taxon>Agaricomycetes</taxon>
        <taxon>Agaricomycetidae</taxon>
        <taxon>Agaricales</taxon>
        <taxon>Agaricineae</taxon>
        <taxon>Nidulariaceae</taxon>
        <taxon>Crucibulum</taxon>
    </lineage>
</organism>
<feature type="signal peptide" evidence="1">
    <location>
        <begin position="1"/>
        <end position="23"/>
    </location>
</feature>
<dbReference type="EMBL" id="ML213627">
    <property type="protein sequence ID" value="TFK34819.1"/>
    <property type="molecule type" value="Genomic_DNA"/>
</dbReference>
<gene>
    <name evidence="2" type="ORF">BDQ12DRAFT_688906</name>
</gene>
<keyword evidence="3" id="KW-1185">Reference proteome</keyword>
<dbReference type="AlphaFoldDB" id="A0A5C3LNS6"/>
<evidence type="ECO:0000313" key="2">
    <source>
        <dbReference type="EMBL" id="TFK34819.1"/>
    </source>
</evidence>
<feature type="chain" id="PRO_5023145893" description="Secreted protein" evidence="1">
    <location>
        <begin position="24"/>
        <end position="71"/>
    </location>
</feature>
<accession>A0A5C3LNS6</accession>
<keyword evidence="1" id="KW-0732">Signal</keyword>